<reference evidence="2 3" key="1">
    <citation type="submission" date="2015-12" db="EMBL/GenBank/DDBJ databases">
        <title>Draft genome sequence of Moniliophthora roreri, the causal agent of frosty pod rot of cacao.</title>
        <authorList>
            <person name="Aime M.C."/>
            <person name="Diaz-Valderrama J.R."/>
            <person name="Kijpornyongpan T."/>
            <person name="Phillips-Mora W."/>
        </authorList>
    </citation>
    <scope>NUCLEOTIDE SEQUENCE [LARGE SCALE GENOMIC DNA]</scope>
    <source>
        <strain evidence="2 3">MCA 2952</strain>
    </source>
</reference>
<gene>
    <name evidence="2" type="ORF">WG66_806</name>
</gene>
<evidence type="ECO:0000256" key="1">
    <source>
        <dbReference type="SAM" id="MobiDB-lite"/>
    </source>
</evidence>
<dbReference type="EMBL" id="LATX01000308">
    <property type="protein sequence ID" value="KTB46617.1"/>
    <property type="molecule type" value="Genomic_DNA"/>
</dbReference>
<comment type="caution">
    <text evidence="2">The sequence shown here is derived from an EMBL/GenBank/DDBJ whole genome shotgun (WGS) entry which is preliminary data.</text>
</comment>
<organism evidence="2 3">
    <name type="scientific">Moniliophthora roreri</name>
    <name type="common">Frosty pod rot fungus</name>
    <name type="synonym">Monilia roreri</name>
    <dbReference type="NCBI Taxonomy" id="221103"/>
    <lineage>
        <taxon>Eukaryota</taxon>
        <taxon>Fungi</taxon>
        <taxon>Dikarya</taxon>
        <taxon>Basidiomycota</taxon>
        <taxon>Agaricomycotina</taxon>
        <taxon>Agaricomycetes</taxon>
        <taxon>Agaricomycetidae</taxon>
        <taxon>Agaricales</taxon>
        <taxon>Marasmiineae</taxon>
        <taxon>Marasmiaceae</taxon>
        <taxon>Moniliophthora</taxon>
    </lineage>
</organism>
<dbReference type="AlphaFoldDB" id="A0A0W0GDG3"/>
<sequence length="239" mass="27432">MVSSNSLATGSKRPRIEAFSDEESRSKVSHGKPAFDPPLCAFLHPNDPKLTNQHVLIVRLLYTTFNLPDFSLDLWVNILLDDFIDFDAILSYHDRSNSNTRKVIISDVDQGHIIPTPSPKPHQRVFSLTDWYFCWRRHAHAVMFVYPSRIAELDTYATHITQLLNDEFFGRDTNRVLNYDRMVRKLVGSDRGVLFNETAKFETFKHEIYTLAINNVADDAERLIGNGNHSRNGGGRRRG</sequence>
<evidence type="ECO:0000313" key="3">
    <source>
        <dbReference type="Proteomes" id="UP000054988"/>
    </source>
</evidence>
<protein>
    <submittedName>
        <fullName evidence="2">Uncharacterized protein</fullName>
    </submittedName>
</protein>
<feature type="compositionally biased region" description="Basic and acidic residues" evidence="1">
    <location>
        <begin position="14"/>
        <end position="26"/>
    </location>
</feature>
<proteinExistence type="predicted"/>
<evidence type="ECO:0000313" key="2">
    <source>
        <dbReference type="EMBL" id="KTB46617.1"/>
    </source>
</evidence>
<accession>A0A0W0GDG3</accession>
<feature type="region of interest" description="Disordered" evidence="1">
    <location>
        <begin position="1"/>
        <end position="31"/>
    </location>
</feature>
<dbReference type="Proteomes" id="UP000054988">
    <property type="component" value="Unassembled WGS sequence"/>
</dbReference>
<name>A0A0W0GDG3_MONRR</name>